<evidence type="ECO:0000313" key="2">
    <source>
        <dbReference type="Proteomes" id="UP001244490"/>
    </source>
</evidence>
<feature type="non-terminal residue" evidence="1">
    <location>
        <position position="83"/>
    </location>
</feature>
<sequence>ASATLNTLNREVFVPMRVLAVLADGQAPLVEYAGLALGGTVVGRGSGLVLWPLVKWLGLEVKTFLPPMMFNNSGNMGIPLLLL</sequence>
<proteinExistence type="predicted"/>
<evidence type="ECO:0000313" key="1">
    <source>
        <dbReference type="EMBL" id="MDP0971627.1"/>
    </source>
</evidence>
<comment type="caution">
    <text evidence="1">The sequence shown here is derived from an EMBL/GenBank/DDBJ whole genome shotgun (WGS) entry which is preliminary data.</text>
</comment>
<feature type="non-terminal residue" evidence="1">
    <location>
        <position position="1"/>
    </location>
</feature>
<dbReference type="AlphaFoldDB" id="A0AAW8AQ77"/>
<organism evidence="1 2">
    <name type="scientific">Klebsiella pneumoniae</name>
    <dbReference type="NCBI Taxonomy" id="573"/>
    <lineage>
        <taxon>Bacteria</taxon>
        <taxon>Pseudomonadati</taxon>
        <taxon>Pseudomonadota</taxon>
        <taxon>Gammaproteobacteria</taxon>
        <taxon>Enterobacterales</taxon>
        <taxon>Enterobacteriaceae</taxon>
        <taxon>Klebsiella/Raoultella group</taxon>
        <taxon>Klebsiella</taxon>
        <taxon>Klebsiella pneumoniae complex</taxon>
    </lineage>
</organism>
<dbReference type="EMBL" id="JAUUIA010000999">
    <property type="protein sequence ID" value="MDP0971627.1"/>
    <property type="molecule type" value="Genomic_DNA"/>
</dbReference>
<reference evidence="1" key="1">
    <citation type="submission" date="2023-07" db="EMBL/GenBank/DDBJ databases">
        <authorList>
            <person name="Peng Z."/>
        </authorList>
    </citation>
    <scope>NUCLEOTIDE SEQUENCE</scope>
    <source>
        <strain evidence="1">KP219</strain>
    </source>
</reference>
<accession>A0AAW8AQ77</accession>
<name>A0AAW8AQ77_KLEPN</name>
<dbReference type="RefSeq" id="WP_305202662.1">
    <property type="nucleotide sequence ID" value="NZ_JAUUIA010000999.1"/>
</dbReference>
<gene>
    <name evidence="1" type="ORF">Q6294_32305</name>
</gene>
<dbReference type="Proteomes" id="UP001244490">
    <property type="component" value="Unassembled WGS sequence"/>
</dbReference>
<protein>
    <submittedName>
        <fullName evidence="1">Uncharacterized protein</fullName>
    </submittedName>
</protein>